<protein>
    <submittedName>
        <fullName evidence="1">Uncharacterized protein</fullName>
    </submittedName>
</protein>
<proteinExistence type="predicted"/>
<gene>
    <name evidence="1" type="ORF">S01H4_28074</name>
</gene>
<comment type="caution">
    <text evidence="1">The sequence shown here is derived from an EMBL/GenBank/DDBJ whole genome shotgun (WGS) entry which is preliminary data.</text>
</comment>
<accession>X1CCP8</accession>
<name>X1CCP8_9ZZZZ</name>
<sequence length="47" mass="5509">HFENESAKRESTDVLWNIYNHSKKQLILLGKLVDVDESKVIELQLVE</sequence>
<evidence type="ECO:0000313" key="1">
    <source>
        <dbReference type="EMBL" id="GAG82051.1"/>
    </source>
</evidence>
<reference evidence="1" key="1">
    <citation type="journal article" date="2014" name="Front. Microbiol.">
        <title>High frequency of phylogenetically diverse reductive dehalogenase-homologous genes in deep subseafloor sedimentary metagenomes.</title>
        <authorList>
            <person name="Kawai M."/>
            <person name="Futagami T."/>
            <person name="Toyoda A."/>
            <person name="Takaki Y."/>
            <person name="Nishi S."/>
            <person name="Hori S."/>
            <person name="Arai W."/>
            <person name="Tsubouchi T."/>
            <person name="Morono Y."/>
            <person name="Uchiyama I."/>
            <person name="Ito T."/>
            <person name="Fujiyama A."/>
            <person name="Inagaki F."/>
            <person name="Takami H."/>
        </authorList>
    </citation>
    <scope>NUCLEOTIDE SEQUENCE</scope>
    <source>
        <strain evidence="1">Expedition CK06-06</strain>
    </source>
</reference>
<feature type="non-terminal residue" evidence="1">
    <location>
        <position position="1"/>
    </location>
</feature>
<dbReference type="EMBL" id="BART01013864">
    <property type="protein sequence ID" value="GAG82051.1"/>
    <property type="molecule type" value="Genomic_DNA"/>
</dbReference>
<organism evidence="1">
    <name type="scientific">marine sediment metagenome</name>
    <dbReference type="NCBI Taxonomy" id="412755"/>
    <lineage>
        <taxon>unclassified sequences</taxon>
        <taxon>metagenomes</taxon>
        <taxon>ecological metagenomes</taxon>
    </lineage>
</organism>
<dbReference type="AlphaFoldDB" id="X1CCP8"/>